<dbReference type="eggNOG" id="KOG1703">
    <property type="taxonomic scope" value="Eukaryota"/>
</dbReference>
<feature type="compositionally biased region" description="Polar residues" evidence="1">
    <location>
        <begin position="469"/>
        <end position="481"/>
    </location>
</feature>
<organism>
    <name type="scientific">Culex quinquefasciatus</name>
    <name type="common">Southern house mosquito</name>
    <name type="synonym">Culex pungens</name>
    <dbReference type="NCBI Taxonomy" id="7176"/>
    <lineage>
        <taxon>Eukaryota</taxon>
        <taxon>Metazoa</taxon>
        <taxon>Ecdysozoa</taxon>
        <taxon>Arthropoda</taxon>
        <taxon>Hexapoda</taxon>
        <taxon>Insecta</taxon>
        <taxon>Pterygota</taxon>
        <taxon>Neoptera</taxon>
        <taxon>Endopterygota</taxon>
        <taxon>Diptera</taxon>
        <taxon>Nematocera</taxon>
        <taxon>Culicoidea</taxon>
        <taxon>Culicidae</taxon>
        <taxon>Culicinae</taxon>
        <taxon>Culicini</taxon>
        <taxon>Culex</taxon>
        <taxon>Culex</taxon>
    </lineage>
</organism>
<feature type="region of interest" description="Disordered" evidence="1">
    <location>
        <begin position="420"/>
        <end position="442"/>
    </location>
</feature>
<proteinExistence type="predicted"/>
<dbReference type="STRING" id="7176.B0WWN1"/>
<feature type="compositionally biased region" description="Basic and acidic residues" evidence="1">
    <location>
        <begin position="1"/>
        <end position="11"/>
    </location>
</feature>
<feature type="region of interest" description="Disordered" evidence="1">
    <location>
        <begin position="317"/>
        <end position="403"/>
    </location>
</feature>
<sequence>MCVSDAVKENRGTIAKRAPTTGGPWPTHKPFRLHEEQWEWDTGRSVDLRVDRGSSCPAEVNYQEWGGERNLIGQGAVAEPSVGGVGDGQDVLRQVGPRSEATVPVYAAGARNCARIVLFGSFEKPVPVRNIEKTSLMIRPKPVTTEQRKQEADVRGSQDQLRPDCSGDQVSWLKKVMVEEEASKMESNGQSCTSPRSLLFAIVSTSSAYTPRSSPKERLATAHGRQLADLCCVKCGSRGVRRGAIALYRSEGADTVGGRSRATEERQNGVSEVADPRRYDDVRWKRFVTAQFFAFGLISQRGVIDALLADLQNTVPGQHQHVGGGGSSVPGYGSLNGVRNKQTSSPQAAYQTSSTKTITETRGANGYGNGSLPRSTTPHHNNSLPRSSTPQQQKLPGSASGNLSELDSLLQDLSSARYGNIAEKHPPNNGTTSPSPYAINDSIKRPSVDSLLDELSNANQNPIYAVPYGNQSPNPTQPGRQVTITVRETTTEKLTGTPSVNYQNQSKY</sequence>
<dbReference type="OrthoDB" id="15567at2759"/>
<keyword evidence="4" id="KW-1185">Reference proteome</keyword>
<dbReference type="VEuPathDB" id="VectorBase:CQUJHB011677"/>
<feature type="compositionally biased region" description="Polar residues" evidence="1">
    <location>
        <begin position="372"/>
        <end position="402"/>
    </location>
</feature>
<protein>
    <submittedName>
        <fullName evidence="2">Paxillin</fullName>
    </submittedName>
</protein>
<feature type="region of interest" description="Disordered" evidence="1">
    <location>
        <begin position="142"/>
        <end position="165"/>
    </location>
</feature>
<dbReference type="EnsemblMetazoa" id="CPIJ010989-RA">
    <property type="protein sequence ID" value="CPIJ010989-PA"/>
    <property type="gene ID" value="CPIJ010989"/>
</dbReference>
<feature type="region of interest" description="Disordered" evidence="1">
    <location>
        <begin position="1"/>
        <end position="28"/>
    </location>
</feature>
<name>B0WWN1_CULQU</name>
<gene>
    <name evidence="3" type="primary">6044265</name>
    <name evidence="2" type="ORF">CpipJ_CPIJ010989</name>
</gene>
<dbReference type="VEuPathDB" id="VectorBase:CPIJ010989"/>
<dbReference type="HOGENOM" id="CLU_536661_0_0_1"/>
<dbReference type="EMBL" id="DS232149">
    <property type="protein sequence ID" value="EDS36123.1"/>
    <property type="molecule type" value="Genomic_DNA"/>
</dbReference>
<feature type="region of interest" description="Disordered" evidence="1">
    <location>
        <begin position="462"/>
        <end position="481"/>
    </location>
</feature>
<dbReference type="KEGG" id="cqu:CpipJ_CPIJ010989"/>
<dbReference type="InParanoid" id="B0WWN1"/>
<evidence type="ECO:0000256" key="1">
    <source>
        <dbReference type="SAM" id="MobiDB-lite"/>
    </source>
</evidence>
<reference evidence="3" key="2">
    <citation type="submission" date="2021-02" db="UniProtKB">
        <authorList>
            <consortium name="EnsemblMetazoa"/>
        </authorList>
    </citation>
    <scope>IDENTIFICATION</scope>
    <source>
        <strain evidence="3">JHB</strain>
    </source>
</reference>
<reference evidence="2" key="1">
    <citation type="submission" date="2007-03" db="EMBL/GenBank/DDBJ databases">
        <title>Annotation of Culex pipiens quinquefasciatus.</title>
        <authorList>
            <consortium name="The Broad Institute Genome Sequencing Platform"/>
            <person name="Atkinson P.W."/>
            <person name="Hemingway J."/>
            <person name="Christensen B.M."/>
            <person name="Higgs S."/>
            <person name="Kodira C."/>
            <person name="Hannick L."/>
            <person name="Megy K."/>
            <person name="O'Leary S."/>
            <person name="Pearson M."/>
            <person name="Haas B.J."/>
            <person name="Mauceli E."/>
            <person name="Wortman J.R."/>
            <person name="Lee N.H."/>
            <person name="Guigo R."/>
            <person name="Stanke M."/>
            <person name="Alvarado L."/>
            <person name="Amedeo P."/>
            <person name="Antoine C.H."/>
            <person name="Arensburger P."/>
            <person name="Bidwell S.L."/>
            <person name="Crawford M."/>
            <person name="Camaro F."/>
            <person name="Devon K."/>
            <person name="Engels R."/>
            <person name="Hammond M."/>
            <person name="Howarth C."/>
            <person name="Koehrsen M."/>
            <person name="Lawson D."/>
            <person name="Montgomery P."/>
            <person name="Nene V."/>
            <person name="Nusbaum C."/>
            <person name="Puiu D."/>
            <person name="Romero-Severson J."/>
            <person name="Severson D.W."/>
            <person name="Shumway M."/>
            <person name="Sisk P."/>
            <person name="Stolte C."/>
            <person name="Zeng Q."/>
            <person name="Eisenstadt E."/>
            <person name="Fraser-Liggett C."/>
            <person name="Strausberg R."/>
            <person name="Galagan J."/>
            <person name="Birren B."/>
            <person name="Collins F.H."/>
        </authorList>
    </citation>
    <scope>NUCLEOTIDE SEQUENCE [LARGE SCALE GENOMIC DNA]</scope>
    <source>
        <strain evidence="2">JHB</strain>
    </source>
</reference>
<accession>B0WWN1</accession>
<feature type="compositionally biased region" description="Polar residues" evidence="1">
    <location>
        <begin position="337"/>
        <end position="362"/>
    </location>
</feature>
<evidence type="ECO:0000313" key="4">
    <source>
        <dbReference type="Proteomes" id="UP000002320"/>
    </source>
</evidence>
<feature type="compositionally biased region" description="Basic and acidic residues" evidence="1">
    <location>
        <begin position="146"/>
        <end position="156"/>
    </location>
</feature>
<evidence type="ECO:0000313" key="2">
    <source>
        <dbReference type="EMBL" id="EDS36123.1"/>
    </source>
</evidence>
<evidence type="ECO:0000313" key="3">
    <source>
        <dbReference type="EnsemblMetazoa" id="CPIJ010989-PA"/>
    </source>
</evidence>
<dbReference type="Proteomes" id="UP000002320">
    <property type="component" value="Unassembled WGS sequence"/>
</dbReference>
<dbReference type="AlphaFoldDB" id="B0WWN1"/>